<proteinExistence type="predicted"/>
<keyword evidence="3 5" id="KW-0238">DNA-binding</keyword>
<keyword evidence="1" id="KW-0678">Repressor</keyword>
<gene>
    <name evidence="7" type="primary">ttgR</name>
    <name evidence="7" type="ORF">HMPREF9098_0052</name>
</gene>
<reference evidence="7 8" key="1">
    <citation type="submission" date="2011-01" db="EMBL/GenBank/DDBJ databases">
        <authorList>
            <person name="Muzny D."/>
            <person name="Qin X."/>
            <person name="Deng J."/>
            <person name="Jiang H."/>
            <person name="Liu Y."/>
            <person name="Qu J."/>
            <person name="Song X.-Z."/>
            <person name="Zhang L."/>
            <person name="Thornton R."/>
            <person name="Coyle M."/>
            <person name="Francisco L."/>
            <person name="Jackson L."/>
            <person name="Javaid M."/>
            <person name="Korchina V."/>
            <person name="Kovar C."/>
            <person name="Mata R."/>
            <person name="Mathew T."/>
            <person name="Ngo R."/>
            <person name="Nguyen L."/>
            <person name="Nguyen N."/>
            <person name="Okwuonu G."/>
            <person name="Ongeri F."/>
            <person name="Pham C."/>
            <person name="Simmons D."/>
            <person name="Wilczek-Boney K."/>
            <person name="Hale W."/>
            <person name="Jakkamsetti A."/>
            <person name="Pham P."/>
            <person name="Ruth R."/>
            <person name="San Lucas F."/>
            <person name="Warren J."/>
            <person name="Zhang J."/>
            <person name="Zhao Z."/>
            <person name="Zhou C."/>
            <person name="Zhu D."/>
            <person name="Lee S."/>
            <person name="Bess C."/>
            <person name="Blankenburg K."/>
            <person name="Forbes L."/>
            <person name="Fu Q."/>
            <person name="Gubbala S."/>
            <person name="Hirani K."/>
            <person name="Jayaseelan J.C."/>
            <person name="Lara F."/>
            <person name="Munidasa M."/>
            <person name="Palculict T."/>
            <person name="Patil S."/>
            <person name="Pu L.-L."/>
            <person name="Saada N."/>
            <person name="Tang L."/>
            <person name="Weissenberger G."/>
            <person name="Zhu Y."/>
            <person name="Hemphill L."/>
            <person name="Shang Y."/>
            <person name="Youmans B."/>
            <person name="Ayvaz T."/>
            <person name="Ross M."/>
            <person name="Santibanez J."/>
            <person name="Aqrawi P."/>
            <person name="Gross S."/>
            <person name="Joshi V."/>
            <person name="Fowler G."/>
            <person name="Nazareth L."/>
            <person name="Reid J."/>
            <person name="Worley K."/>
            <person name="Petrosino J."/>
            <person name="Highlander S."/>
            <person name="Gibbs R."/>
        </authorList>
    </citation>
    <scope>NUCLEOTIDE SEQUENCE [LARGE SCALE GENOMIC DNA]</scope>
    <source>
        <strain evidence="7 8">ATCC 33394</strain>
    </source>
</reference>
<evidence type="ECO:0000313" key="7">
    <source>
        <dbReference type="EMBL" id="EGC18527.1"/>
    </source>
</evidence>
<dbReference type="PROSITE" id="PS50977">
    <property type="entry name" value="HTH_TETR_2"/>
    <property type="match status" value="1"/>
</dbReference>
<evidence type="ECO:0000256" key="3">
    <source>
        <dbReference type="ARBA" id="ARBA00023125"/>
    </source>
</evidence>
<dbReference type="InterPro" id="IPR009057">
    <property type="entry name" value="Homeodomain-like_sf"/>
</dbReference>
<dbReference type="PANTHER" id="PTHR47506">
    <property type="entry name" value="TRANSCRIPTIONAL REGULATORY PROTEIN"/>
    <property type="match status" value="1"/>
</dbReference>
<dbReference type="SUPFAM" id="SSF46689">
    <property type="entry name" value="Homeodomain-like"/>
    <property type="match status" value="1"/>
</dbReference>
<dbReference type="PRINTS" id="PR00455">
    <property type="entry name" value="HTHTETR"/>
</dbReference>
<dbReference type="InterPro" id="IPR013572">
    <property type="entry name" value="Tscrpt_reg_MAATS_C"/>
</dbReference>
<protein>
    <submittedName>
        <fullName evidence="7">Putative HTH-type transcriptional regulator MtrR</fullName>
    </submittedName>
</protein>
<evidence type="ECO:0000313" key="8">
    <source>
        <dbReference type="Proteomes" id="UP000004088"/>
    </source>
</evidence>
<dbReference type="STRING" id="888741.HMPREF9098_0052"/>
<dbReference type="GO" id="GO:0003677">
    <property type="term" value="F:DNA binding"/>
    <property type="evidence" value="ECO:0007669"/>
    <property type="project" value="UniProtKB-UniRule"/>
</dbReference>
<name>F0EW18_9NEIS</name>
<feature type="domain" description="HTH tetR-type" evidence="6">
    <location>
        <begin position="35"/>
        <end position="95"/>
    </location>
</feature>
<keyword evidence="2" id="KW-0805">Transcription regulation</keyword>
<feature type="DNA-binding region" description="H-T-H motif" evidence="5">
    <location>
        <begin position="58"/>
        <end position="77"/>
    </location>
</feature>
<dbReference type="PANTHER" id="PTHR47506:SF6">
    <property type="entry name" value="HTH-TYPE TRANSCRIPTIONAL REPRESSOR NEMR"/>
    <property type="match status" value="1"/>
</dbReference>
<dbReference type="SUPFAM" id="SSF48498">
    <property type="entry name" value="Tetracyclin repressor-like, C-terminal domain"/>
    <property type="match status" value="1"/>
</dbReference>
<dbReference type="Pfam" id="PF08361">
    <property type="entry name" value="TetR_C_2"/>
    <property type="match status" value="1"/>
</dbReference>
<keyword evidence="4" id="KW-0804">Transcription</keyword>
<evidence type="ECO:0000256" key="1">
    <source>
        <dbReference type="ARBA" id="ARBA00022491"/>
    </source>
</evidence>
<sequence>MLLTYFHYICAFYCQYINAIKNKRPFMRKTKQEAQKTRQHLLNAALEIFWRMGVTRATLQEIAQQAGVTRGALYWHFSNKEALFESLFEQHYSVFMEKLDDGALNNAADVWEHLRQSLFDLFRLLEENEQQRKFCQVMFLKCEQTESNQTLTELAGHYHSVCRRQITRALQLSQAQGRLPEHADIELAAIYLESNLVGLMKMWSNDTSRFALSETARKVIDASMQTLQAGFLK</sequence>
<dbReference type="AlphaFoldDB" id="F0EW18"/>
<organism evidence="7 8">
    <name type="scientific">Kingella denitrificans ATCC 33394</name>
    <dbReference type="NCBI Taxonomy" id="888741"/>
    <lineage>
        <taxon>Bacteria</taxon>
        <taxon>Pseudomonadati</taxon>
        <taxon>Pseudomonadota</taxon>
        <taxon>Betaproteobacteria</taxon>
        <taxon>Neisseriales</taxon>
        <taxon>Neisseriaceae</taxon>
        <taxon>Kingella</taxon>
    </lineage>
</organism>
<dbReference type="InterPro" id="IPR036271">
    <property type="entry name" value="Tet_transcr_reg_TetR-rel_C_sf"/>
</dbReference>
<dbReference type="Proteomes" id="UP000004088">
    <property type="component" value="Unassembled WGS sequence"/>
</dbReference>
<dbReference type="Pfam" id="PF00440">
    <property type="entry name" value="TetR_N"/>
    <property type="match status" value="1"/>
</dbReference>
<dbReference type="InterPro" id="IPR001647">
    <property type="entry name" value="HTH_TetR"/>
</dbReference>
<accession>F0EW18</accession>
<dbReference type="InterPro" id="IPR023772">
    <property type="entry name" value="DNA-bd_HTH_TetR-type_CS"/>
</dbReference>
<dbReference type="PROSITE" id="PS01081">
    <property type="entry name" value="HTH_TETR_1"/>
    <property type="match status" value="1"/>
</dbReference>
<keyword evidence="8" id="KW-1185">Reference proteome</keyword>
<dbReference type="EMBL" id="AEWV01000002">
    <property type="protein sequence ID" value="EGC18527.1"/>
    <property type="molecule type" value="Genomic_DNA"/>
</dbReference>
<evidence type="ECO:0000256" key="4">
    <source>
        <dbReference type="ARBA" id="ARBA00023163"/>
    </source>
</evidence>
<comment type="caution">
    <text evidence="7">The sequence shown here is derived from an EMBL/GenBank/DDBJ whole genome shotgun (WGS) entry which is preliminary data.</text>
</comment>
<dbReference type="HOGENOM" id="CLU_069356_12_3_4"/>
<dbReference type="Gene3D" id="1.10.357.10">
    <property type="entry name" value="Tetracycline Repressor, domain 2"/>
    <property type="match status" value="1"/>
</dbReference>
<evidence type="ECO:0000256" key="2">
    <source>
        <dbReference type="ARBA" id="ARBA00023015"/>
    </source>
</evidence>
<evidence type="ECO:0000256" key="5">
    <source>
        <dbReference type="PROSITE-ProRule" id="PRU00335"/>
    </source>
</evidence>
<evidence type="ECO:0000259" key="6">
    <source>
        <dbReference type="PROSITE" id="PS50977"/>
    </source>
</evidence>